<name>A0A5N5HTQ5_9ROSA</name>
<dbReference type="AlphaFoldDB" id="A0A5N5HTQ5"/>
<reference evidence="2" key="2">
    <citation type="submission" date="2019-10" db="EMBL/GenBank/DDBJ databases">
        <title>A de novo genome assembly of a pear dwarfing rootstock.</title>
        <authorList>
            <person name="Wang F."/>
            <person name="Wang J."/>
            <person name="Li S."/>
            <person name="Zhang Y."/>
            <person name="Fang M."/>
            <person name="Ma L."/>
            <person name="Zhao Y."/>
            <person name="Jiang S."/>
        </authorList>
    </citation>
    <scope>NUCLEOTIDE SEQUENCE [LARGE SCALE GENOMIC DNA]</scope>
</reference>
<sequence>MDQLSNDSSLYLCRISSSMSSSSHKSDDDALPLYSQDGYLSKVGYFKAAYFKISSDDSFRDFLKVYGHAIPSGMRVKKGSSRELYSGARRAIKFHPYYFVLGFTFPMPHFFQVVLCSMKCAPAQCSPNEVRVMVGFLNLSQFLDLDLIVNEFWYFFDIDHIDGVGQLRSRHRLCDHSSKGDHGWSKETFEINAECESDSSLELCVSMIFIIDLKFGSTPKISPDMKKVNVALGIPEKYGLPTRNEIKQIKMDALACPIVVMEPVVNEGEKKRSSLPAQEILVEKKWKISFAAHEGPLFSIGLFLVPLVTKFVLRRLVGAKSSSPLERLVTMKSDKVDFTAKMVPKPIPLAAEICSPAEKDETARVGSCEKSTKFVSGEAADICVLLKPYLLEDIDAYTKLVDDVRGKTVILAAESMFLNQEDTKAANKMAKTMAAEAYSSVKMIKRLESELVILKRSNISASTFLQLETARQEIIQVLECAISEVHSTTYVEDEELIAAYNQVINFKKVVDRLEPQVLELYGALKINKNLKKKVDELQRIHTQANFYKLGYVDHLFGRPSDFVFSGKDFKTFFISLKDLLAFTFKVSIGEVVGEQAVGSLLETIGYLNALGSSFRVLGQSFIGLEDGFLEAVENRLVVCFSLPIALGIPWRGHVQLDSIFLEELRQIFAYKLWAIVCDDGLRDAKSANDVPLYKVFYVRLSYVGGISPTKSIDHCINSQRLVCKCSSLAGSAGTNL</sequence>
<dbReference type="EMBL" id="SMOL01000143">
    <property type="protein sequence ID" value="KAB2630928.1"/>
    <property type="molecule type" value="Genomic_DNA"/>
</dbReference>
<evidence type="ECO:0000313" key="2">
    <source>
        <dbReference type="Proteomes" id="UP000327157"/>
    </source>
</evidence>
<gene>
    <name evidence="1" type="ORF">D8674_008447</name>
</gene>
<comment type="caution">
    <text evidence="1">The sequence shown here is derived from an EMBL/GenBank/DDBJ whole genome shotgun (WGS) entry which is preliminary data.</text>
</comment>
<reference evidence="1 2" key="1">
    <citation type="submission" date="2019-09" db="EMBL/GenBank/DDBJ databases">
        <authorList>
            <person name="Ou C."/>
        </authorList>
    </citation>
    <scope>NUCLEOTIDE SEQUENCE [LARGE SCALE GENOMIC DNA]</scope>
    <source>
        <strain evidence="1">S2</strain>
        <tissue evidence="1">Leaf</tissue>
    </source>
</reference>
<protein>
    <submittedName>
        <fullName evidence="1">Uncharacterized protein</fullName>
    </submittedName>
</protein>
<dbReference type="Proteomes" id="UP000327157">
    <property type="component" value="Chromosome 12"/>
</dbReference>
<accession>A0A5N5HTQ5</accession>
<reference evidence="1 2" key="3">
    <citation type="submission" date="2019-11" db="EMBL/GenBank/DDBJ databases">
        <title>A de novo genome assembly of a pear dwarfing rootstock.</title>
        <authorList>
            <person name="Wang F."/>
            <person name="Wang J."/>
            <person name="Li S."/>
            <person name="Zhang Y."/>
            <person name="Fang M."/>
            <person name="Ma L."/>
            <person name="Zhao Y."/>
            <person name="Jiang S."/>
        </authorList>
    </citation>
    <scope>NUCLEOTIDE SEQUENCE [LARGE SCALE GENOMIC DNA]</scope>
    <source>
        <strain evidence="1">S2</strain>
        <tissue evidence="1">Leaf</tissue>
    </source>
</reference>
<keyword evidence="2" id="KW-1185">Reference proteome</keyword>
<organism evidence="1 2">
    <name type="scientific">Pyrus ussuriensis x Pyrus communis</name>
    <dbReference type="NCBI Taxonomy" id="2448454"/>
    <lineage>
        <taxon>Eukaryota</taxon>
        <taxon>Viridiplantae</taxon>
        <taxon>Streptophyta</taxon>
        <taxon>Embryophyta</taxon>
        <taxon>Tracheophyta</taxon>
        <taxon>Spermatophyta</taxon>
        <taxon>Magnoliopsida</taxon>
        <taxon>eudicotyledons</taxon>
        <taxon>Gunneridae</taxon>
        <taxon>Pentapetalae</taxon>
        <taxon>rosids</taxon>
        <taxon>fabids</taxon>
        <taxon>Rosales</taxon>
        <taxon>Rosaceae</taxon>
        <taxon>Amygdaloideae</taxon>
        <taxon>Maleae</taxon>
        <taxon>Pyrus</taxon>
    </lineage>
</organism>
<proteinExistence type="predicted"/>
<evidence type="ECO:0000313" key="1">
    <source>
        <dbReference type="EMBL" id="KAB2630928.1"/>
    </source>
</evidence>